<evidence type="ECO:0000256" key="5">
    <source>
        <dbReference type="ARBA" id="ARBA00023136"/>
    </source>
</evidence>
<keyword evidence="4 7" id="KW-1133">Transmembrane helix</keyword>
<feature type="transmembrane region" description="Helical" evidence="7">
    <location>
        <begin position="155"/>
        <end position="178"/>
    </location>
</feature>
<organism evidence="8 9">
    <name type="scientific">Allocatelliglobosispora scoriae</name>
    <dbReference type="NCBI Taxonomy" id="643052"/>
    <lineage>
        <taxon>Bacteria</taxon>
        <taxon>Bacillati</taxon>
        <taxon>Actinomycetota</taxon>
        <taxon>Actinomycetes</taxon>
        <taxon>Micromonosporales</taxon>
        <taxon>Micromonosporaceae</taxon>
        <taxon>Allocatelliglobosispora</taxon>
    </lineage>
</organism>
<dbReference type="InterPro" id="IPR017039">
    <property type="entry name" value="Virul_fac_BrkB"/>
</dbReference>
<evidence type="ECO:0000256" key="3">
    <source>
        <dbReference type="ARBA" id="ARBA00022692"/>
    </source>
</evidence>
<gene>
    <name evidence="8" type="ORF">F4553_006866</name>
</gene>
<evidence type="ECO:0000256" key="4">
    <source>
        <dbReference type="ARBA" id="ARBA00022989"/>
    </source>
</evidence>
<keyword evidence="3 7" id="KW-0812">Transmembrane</keyword>
<keyword evidence="2" id="KW-1003">Cell membrane</keyword>
<dbReference type="EMBL" id="JACHMN010000003">
    <property type="protein sequence ID" value="MBB5873432.1"/>
    <property type="molecule type" value="Genomic_DNA"/>
</dbReference>
<feature type="transmembrane region" description="Helical" evidence="7">
    <location>
        <begin position="113"/>
        <end position="134"/>
    </location>
</feature>
<dbReference type="PANTHER" id="PTHR30213">
    <property type="entry name" value="INNER MEMBRANE PROTEIN YHJD"/>
    <property type="match status" value="1"/>
</dbReference>
<evidence type="ECO:0000256" key="2">
    <source>
        <dbReference type="ARBA" id="ARBA00022475"/>
    </source>
</evidence>
<evidence type="ECO:0000256" key="1">
    <source>
        <dbReference type="ARBA" id="ARBA00004651"/>
    </source>
</evidence>
<dbReference type="NCBIfam" id="TIGR00765">
    <property type="entry name" value="yihY_not_rbn"/>
    <property type="match status" value="1"/>
</dbReference>
<feature type="transmembrane region" description="Helical" evidence="7">
    <location>
        <begin position="230"/>
        <end position="254"/>
    </location>
</feature>
<dbReference type="Proteomes" id="UP000587527">
    <property type="component" value="Unassembled WGS sequence"/>
</dbReference>
<comment type="subcellular location">
    <subcellularLocation>
        <location evidence="1">Cell membrane</location>
        <topology evidence="1">Multi-pass membrane protein</topology>
    </subcellularLocation>
</comment>
<evidence type="ECO:0000256" key="6">
    <source>
        <dbReference type="SAM" id="MobiDB-lite"/>
    </source>
</evidence>
<dbReference type="PIRSF" id="PIRSF035875">
    <property type="entry name" value="RNase_BN"/>
    <property type="match status" value="1"/>
</dbReference>
<feature type="transmembrane region" description="Helical" evidence="7">
    <location>
        <begin position="46"/>
        <end position="75"/>
    </location>
</feature>
<feature type="transmembrane region" description="Helical" evidence="7">
    <location>
        <begin position="266"/>
        <end position="290"/>
    </location>
</feature>
<accession>A0A841C311</accession>
<keyword evidence="5 7" id="KW-0472">Membrane</keyword>
<dbReference type="GO" id="GO:0005886">
    <property type="term" value="C:plasma membrane"/>
    <property type="evidence" value="ECO:0007669"/>
    <property type="project" value="UniProtKB-SubCell"/>
</dbReference>
<dbReference type="PANTHER" id="PTHR30213:SF0">
    <property type="entry name" value="UPF0761 MEMBRANE PROTEIN YIHY"/>
    <property type="match status" value="1"/>
</dbReference>
<comment type="caution">
    <text evidence="8">The sequence shown here is derived from an EMBL/GenBank/DDBJ whole genome shotgun (WGS) entry which is preliminary data.</text>
</comment>
<reference evidence="8 9" key="1">
    <citation type="submission" date="2020-08" db="EMBL/GenBank/DDBJ databases">
        <title>Sequencing the genomes of 1000 actinobacteria strains.</title>
        <authorList>
            <person name="Klenk H.-P."/>
        </authorList>
    </citation>
    <scope>NUCLEOTIDE SEQUENCE [LARGE SCALE GENOMIC DNA]</scope>
    <source>
        <strain evidence="8 9">DSM 45362</strain>
    </source>
</reference>
<feature type="region of interest" description="Disordered" evidence="6">
    <location>
        <begin position="311"/>
        <end position="331"/>
    </location>
</feature>
<dbReference type="Pfam" id="PF03631">
    <property type="entry name" value="Virul_fac_BrkB"/>
    <property type="match status" value="1"/>
</dbReference>
<name>A0A841C311_9ACTN</name>
<feature type="compositionally biased region" description="Polar residues" evidence="6">
    <location>
        <begin position="1"/>
        <end position="11"/>
    </location>
</feature>
<evidence type="ECO:0000256" key="7">
    <source>
        <dbReference type="SAM" id="Phobius"/>
    </source>
</evidence>
<dbReference type="RefSeq" id="WP_184844641.1">
    <property type="nucleotide sequence ID" value="NZ_JACHMN010000003.1"/>
</dbReference>
<dbReference type="AlphaFoldDB" id="A0A841C311"/>
<sequence>MSSHAQPTSEQAPPPEAGPASPARLSGHDWWSAIVMTVKEFRRDNLTVWAAALTYYSVLSLFPGLLVLVAILGLLDDSLTQSLVDNVIPIVPASARDIVTAAVENVQHGQGKAGLAAVIGLLVATWSASGYVAGFMQASNAIYDVKEGRPVWKTVPIRIGVTLVTGVLLVASMLIVVLSGELAQRVGDVFGIGPAAVDTWNVLKWPVLVVIIGLLFAILYWACPNVRQGGFAWVSPGGLVAVVLWVAISLLFALYTAHFGSYDATYGTLGGVIVFLTWLWLSNVAILFGAEFDAELERRRAIAAGHPADQEPYMQMRDGSKVDPGVDEDLS</sequence>
<keyword evidence="9" id="KW-1185">Reference proteome</keyword>
<evidence type="ECO:0000313" key="8">
    <source>
        <dbReference type="EMBL" id="MBB5873432.1"/>
    </source>
</evidence>
<proteinExistence type="predicted"/>
<evidence type="ECO:0000313" key="9">
    <source>
        <dbReference type="Proteomes" id="UP000587527"/>
    </source>
</evidence>
<feature type="region of interest" description="Disordered" evidence="6">
    <location>
        <begin position="1"/>
        <end position="24"/>
    </location>
</feature>
<protein>
    <submittedName>
        <fullName evidence="8">Membrane protein</fullName>
    </submittedName>
</protein>
<feature type="transmembrane region" description="Helical" evidence="7">
    <location>
        <begin position="205"/>
        <end position="223"/>
    </location>
</feature>